<feature type="domain" description="Tyr recombinase" evidence="3">
    <location>
        <begin position="121"/>
        <end position="262"/>
    </location>
</feature>
<reference evidence="4 5" key="1">
    <citation type="journal article" date="2016" name="Sci. Rep.">
        <title>Metabolic traits of an uncultured archaeal lineage -MSBL1- from brine pools of the Red Sea.</title>
        <authorList>
            <person name="Mwirichia R."/>
            <person name="Alam I."/>
            <person name="Rashid M."/>
            <person name="Vinu M."/>
            <person name="Ba-Alawi W."/>
            <person name="Anthony Kamau A."/>
            <person name="Kamanda Ngugi D."/>
            <person name="Goker M."/>
            <person name="Klenk H.P."/>
            <person name="Bajic V."/>
            <person name="Stingl U."/>
        </authorList>
    </citation>
    <scope>NUCLEOTIDE SEQUENCE [LARGE SCALE GENOMIC DNA]</scope>
    <source>
        <strain evidence="4">SCGC-AAA382A20</strain>
    </source>
</reference>
<dbReference type="Proteomes" id="UP000070263">
    <property type="component" value="Unassembled WGS sequence"/>
</dbReference>
<evidence type="ECO:0000256" key="1">
    <source>
        <dbReference type="ARBA" id="ARBA00023172"/>
    </source>
</evidence>
<proteinExistence type="predicted"/>
<comment type="caution">
    <text evidence="4">The sequence shown here is derived from an EMBL/GenBank/DDBJ whole genome shotgun (WGS) entry which is preliminary data.</text>
</comment>
<dbReference type="InterPro" id="IPR013762">
    <property type="entry name" value="Integrase-like_cat_sf"/>
</dbReference>
<feature type="region of interest" description="Disordered" evidence="2">
    <location>
        <begin position="1"/>
        <end position="24"/>
    </location>
</feature>
<evidence type="ECO:0000259" key="3">
    <source>
        <dbReference type="PROSITE" id="PS51898"/>
    </source>
</evidence>
<keyword evidence="1" id="KW-0233">DNA recombination</keyword>
<name>A0A133VHS7_9EURY</name>
<keyword evidence="5" id="KW-1185">Reference proteome</keyword>
<sequence length="262" mass="29925">MELSPGGSNSRSSPSEGPLCQTEKADKTFEQSVEQFLEEFEKTMKVAWGLADSTIVDRMRCANRLVDFLNGHPLKASYGDILDFLEKYPAQGMYKGVRVIYGRFFDTDLAEDVKIPKYGAKHVYIPDKSEIREVFENLDCLDVKTAYLMWATSGLRRGELLNLTPDNVDFDKRMLVPGKRNSTKNTWVTFCSDEAAEYLDKLERLPGKYRKDHYLRKLKKASDGSVTPQILRKWFAKEMRNLNVSGDHVDAFCGRLPQSVRG</sequence>
<gene>
    <name evidence="4" type="ORF">AKJ51_04375</name>
</gene>
<dbReference type="AlphaFoldDB" id="A0A133VHS7"/>
<dbReference type="EMBL" id="LHYE01000063">
    <property type="protein sequence ID" value="KXB05987.1"/>
    <property type="molecule type" value="Genomic_DNA"/>
</dbReference>
<dbReference type="GO" id="GO:0003677">
    <property type="term" value="F:DNA binding"/>
    <property type="evidence" value="ECO:0007669"/>
    <property type="project" value="InterPro"/>
</dbReference>
<dbReference type="CDD" id="cd00397">
    <property type="entry name" value="DNA_BRE_C"/>
    <property type="match status" value="1"/>
</dbReference>
<dbReference type="GO" id="GO:0015074">
    <property type="term" value="P:DNA integration"/>
    <property type="evidence" value="ECO:0007669"/>
    <property type="project" value="InterPro"/>
</dbReference>
<evidence type="ECO:0000256" key="2">
    <source>
        <dbReference type="SAM" id="MobiDB-lite"/>
    </source>
</evidence>
<dbReference type="InterPro" id="IPR002104">
    <property type="entry name" value="Integrase_catalytic"/>
</dbReference>
<dbReference type="Gene3D" id="1.10.443.10">
    <property type="entry name" value="Intergrase catalytic core"/>
    <property type="match status" value="1"/>
</dbReference>
<accession>A0A133VHS7</accession>
<protein>
    <recommendedName>
        <fullName evidence="3">Tyr recombinase domain-containing protein</fullName>
    </recommendedName>
</protein>
<evidence type="ECO:0000313" key="4">
    <source>
        <dbReference type="EMBL" id="KXB05987.1"/>
    </source>
</evidence>
<dbReference type="PROSITE" id="PS51898">
    <property type="entry name" value="TYR_RECOMBINASE"/>
    <property type="match status" value="1"/>
</dbReference>
<dbReference type="GO" id="GO:0006310">
    <property type="term" value="P:DNA recombination"/>
    <property type="evidence" value="ECO:0007669"/>
    <property type="project" value="UniProtKB-KW"/>
</dbReference>
<organism evidence="4 5">
    <name type="scientific">candidate division MSBL1 archaeon SCGC-AAA382A20</name>
    <dbReference type="NCBI Taxonomy" id="1698280"/>
    <lineage>
        <taxon>Archaea</taxon>
        <taxon>Methanobacteriati</taxon>
        <taxon>Methanobacteriota</taxon>
        <taxon>candidate division MSBL1</taxon>
    </lineage>
</organism>
<dbReference type="InterPro" id="IPR011010">
    <property type="entry name" value="DNA_brk_join_enz"/>
</dbReference>
<dbReference type="SUPFAM" id="SSF56349">
    <property type="entry name" value="DNA breaking-rejoining enzymes"/>
    <property type="match status" value="1"/>
</dbReference>
<evidence type="ECO:0000313" key="5">
    <source>
        <dbReference type="Proteomes" id="UP000070263"/>
    </source>
</evidence>
<feature type="compositionally biased region" description="Low complexity" evidence="2">
    <location>
        <begin position="1"/>
        <end position="18"/>
    </location>
</feature>